<proteinExistence type="predicted"/>
<accession>A0A2T2WP57</accession>
<protein>
    <submittedName>
        <fullName evidence="1">Uncharacterized protein</fullName>
    </submittedName>
</protein>
<name>A0A2T2WP57_SULTH</name>
<reference evidence="1 2" key="1">
    <citation type="journal article" date="2014" name="BMC Genomics">
        <title>Comparison of environmental and isolate Sulfobacillus genomes reveals diverse carbon, sulfur, nitrogen, and hydrogen metabolisms.</title>
        <authorList>
            <person name="Justice N.B."/>
            <person name="Norman A."/>
            <person name="Brown C.T."/>
            <person name="Singh A."/>
            <person name="Thomas B.C."/>
            <person name="Banfield J.F."/>
        </authorList>
    </citation>
    <scope>NUCLEOTIDE SEQUENCE [LARGE SCALE GENOMIC DNA]</scope>
    <source>
        <strain evidence="1">AMDSBA5</strain>
    </source>
</reference>
<gene>
    <name evidence="1" type="ORF">C7B47_15540</name>
</gene>
<organism evidence="1 2">
    <name type="scientific">Sulfobacillus thermosulfidooxidans</name>
    <dbReference type="NCBI Taxonomy" id="28034"/>
    <lineage>
        <taxon>Bacteria</taxon>
        <taxon>Bacillati</taxon>
        <taxon>Bacillota</taxon>
        <taxon>Clostridia</taxon>
        <taxon>Eubacteriales</taxon>
        <taxon>Clostridiales Family XVII. Incertae Sedis</taxon>
        <taxon>Sulfobacillus</taxon>
    </lineage>
</organism>
<dbReference type="AlphaFoldDB" id="A0A2T2WP57"/>
<evidence type="ECO:0000313" key="1">
    <source>
        <dbReference type="EMBL" id="PSR24016.1"/>
    </source>
</evidence>
<dbReference type="EMBL" id="PXYX01000063">
    <property type="protein sequence ID" value="PSR24016.1"/>
    <property type="molecule type" value="Genomic_DNA"/>
</dbReference>
<evidence type="ECO:0000313" key="2">
    <source>
        <dbReference type="Proteomes" id="UP000242705"/>
    </source>
</evidence>
<comment type="caution">
    <text evidence="1">The sequence shown here is derived from an EMBL/GenBank/DDBJ whole genome shotgun (WGS) entry which is preliminary data.</text>
</comment>
<sequence length="284" mass="32353">MRHPLELIHAKLNINSETLFASDLDREVLLNNLTQGLLDRGTDAHIGLSGPRYWLLPPAELTDGVITGETHLIISEKIVRFYKDRQEKTTTIEDAVDQTYVFALDIKSEHMVLQIPRSIKPEKYFQIMAKLIEVKAANAKLEVGRLNITPFPRKLDRRYFMNVRVTSARFKLVAPNSPDHGAIRTLRQKLTKDRILNATIFVSGEDISPDGLISEGIDMAESGYATYEIRGKEYNGQKFHINSESFFEKVVEDVDDEGNLSTVLESKRKAAVRWLLRILQKGLF</sequence>
<dbReference type="Proteomes" id="UP000242705">
    <property type="component" value="Unassembled WGS sequence"/>
</dbReference>